<feature type="compositionally biased region" description="Basic and acidic residues" evidence="2">
    <location>
        <begin position="109"/>
        <end position="121"/>
    </location>
</feature>
<dbReference type="Proteomes" id="UP000000819">
    <property type="component" value="Chromosome II"/>
</dbReference>
<accession>Q8SWC0</accession>
<protein>
    <submittedName>
        <fullName evidence="3">Uncharacterized protein</fullName>
    </submittedName>
</protein>
<dbReference type="RefSeq" id="NP_584624.1">
    <property type="nucleotide sequence ID" value="NM_001040813.1"/>
</dbReference>
<feature type="region of interest" description="Disordered" evidence="2">
    <location>
        <begin position="94"/>
        <end position="126"/>
    </location>
</feature>
<evidence type="ECO:0000256" key="1">
    <source>
        <dbReference type="SAM" id="Coils"/>
    </source>
</evidence>
<keyword evidence="1" id="KW-0175">Coiled coil</keyword>
<dbReference type="SMR" id="Q8SWC0"/>
<dbReference type="AlphaFoldDB" id="Q8SWC0"/>
<dbReference type="InParanoid" id="Q8SWC0"/>
<reference evidence="3 4" key="1">
    <citation type="journal article" date="2001" name="Nature">
        <title>Genome sequence and gene compaction of the eukaryote parasite Encephalitozoon cuniculi.</title>
        <authorList>
            <person name="Katinka M.D."/>
            <person name="Duprat S."/>
            <person name="Cornillot E."/>
            <person name="Metenier G."/>
            <person name="Thomarat F."/>
            <person name="Prensier G."/>
            <person name="Barbe V."/>
            <person name="Peyretaillade E."/>
            <person name="Brottier P."/>
            <person name="Wincker P."/>
            <person name="Delbac F."/>
            <person name="El Alaoui H."/>
            <person name="Peyret P."/>
            <person name="Saurin W."/>
            <person name="Gouy M."/>
            <person name="Weissenbach J."/>
            <person name="Vivares C.P."/>
        </authorList>
    </citation>
    <scope>NUCLEOTIDE SEQUENCE [LARGE SCALE GENOMIC DNA]</scope>
    <source>
        <strain evidence="3 4">GB-M1</strain>
    </source>
</reference>
<dbReference type="KEGG" id="ecu:ECU02_0990"/>
<feature type="coiled-coil region" evidence="1">
    <location>
        <begin position="149"/>
        <end position="179"/>
    </location>
</feature>
<dbReference type="VEuPathDB" id="MicrosporidiaDB:ECU02_0990"/>
<evidence type="ECO:0000313" key="3">
    <source>
        <dbReference type="EMBL" id="CAD25128.1"/>
    </source>
</evidence>
<sequence length="220" mass="25041">MRLLMVSVVFASKAFSKAEDSSARSTDNIFKKFLEVAVKDEHSRLAVSKDKKHGVPHIQDIEHPNQRKKTVIVVEEDSDKKSVILNPKVGQKITGIDGEADKKKRLPPKHKDPRATEDTPKPEIQSELTFETPISASFLLKPLEPKKEVSFTQVEIKEVKEELKALERISKDLESLKGRFQSTFRRILSPEKEEKGPKPPTDLLNYNFIEVTETGQQEKK</sequence>
<dbReference type="EMBL" id="AL590442">
    <property type="protein sequence ID" value="CAD25128.1"/>
    <property type="molecule type" value="Genomic_DNA"/>
</dbReference>
<dbReference type="HOGENOM" id="CLU_1261500_0_0_1"/>
<name>Q8SWC0_ENCCU</name>
<evidence type="ECO:0000256" key="2">
    <source>
        <dbReference type="SAM" id="MobiDB-lite"/>
    </source>
</evidence>
<organism evidence="3 4">
    <name type="scientific">Encephalitozoon cuniculi (strain GB-M1)</name>
    <name type="common">Microsporidian parasite</name>
    <dbReference type="NCBI Taxonomy" id="284813"/>
    <lineage>
        <taxon>Eukaryota</taxon>
        <taxon>Fungi</taxon>
        <taxon>Fungi incertae sedis</taxon>
        <taxon>Microsporidia</taxon>
        <taxon>Unikaryonidae</taxon>
        <taxon>Encephalitozoon</taxon>
    </lineage>
</organism>
<gene>
    <name evidence="3" type="ordered locus">ECU02_0990</name>
</gene>
<proteinExistence type="predicted"/>
<dbReference type="OrthoDB" id="2191456at2759"/>
<dbReference type="GeneID" id="858614"/>
<evidence type="ECO:0000313" key="4">
    <source>
        <dbReference type="Proteomes" id="UP000000819"/>
    </source>
</evidence>
<keyword evidence="4" id="KW-1185">Reference proteome</keyword>
<reference evidence="3 4" key="2">
    <citation type="journal article" date="2009" name="BMC Genomics">
        <title>Identification of transcriptional signals in Encephalitozoon cuniculi widespread among Microsporidia phylum: support for accurate structural genome annotation.</title>
        <authorList>
            <person name="Peyretaillade E."/>
            <person name="Goncalves O."/>
            <person name="Terrat S."/>
            <person name="Dugat-Bony E."/>
            <person name="Wincker P."/>
            <person name="Cornman R.S."/>
            <person name="Evans J.D."/>
            <person name="Delbac F."/>
            <person name="Peyret P."/>
        </authorList>
    </citation>
    <scope>NUCLEOTIDE SEQUENCE [LARGE SCALE GENOMIC DNA]</scope>
    <source>
        <strain evidence="3 4">GB-M1</strain>
    </source>
</reference>